<keyword evidence="8" id="KW-1185">Reference proteome</keyword>
<dbReference type="RefSeq" id="WP_127017161.1">
    <property type="nucleotide sequence ID" value="NZ_CP016379.1"/>
</dbReference>
<feature type="site" description="Transition state stabilizer" evidence="5">
    <location>
        <position position="55"/>
    </location>
</feature>
<evidence type="ECO:0000313" key="8">
    <source>
        <dbReference type="Proteomes" id="UP000267250"/>
    </source>
</evidence>
<comment type="similarity">
    <text evidence="1 4">Belongs to the CRISPR-associated protein Cas6/Cse3/CasE family.</text>
</comment>
<dbReference type="Gene3D" id="3.30.70.1890">
    <property type="match status" value="1"/>
</dbReference>
<evidence type="ECO:0000313" key="7">
    <source>
        <dbReference type="EMBL" id="AZR73813.1"/>
    </source>
</evidence>
<dbReference type="GO" id="GO:0003723">
    <property type="term" value="F:RNA binding"/>
    <property type="evidence" value="ECO:0007669"/>
    <property type="project" value="UniProtKB-KW"/>
</dbReference>
<evidence type="ECO:0000256" key="4">
    <source>
        <dbReference type="PIRNR" id="PIRNR005054"/>
    </source>
</evidence>
<dbReference type="Proteomes" id="UP000267250">
    <property type="component" value="Chromosome"/>
</dbReference>
<dbReference type="OrthoDB" id="9797488at2"/>
<accession>A0A3Q9HT16</accession>
<dbReference type="NCBIfam" id="TIGR01877">
    <property type="entry name" value="cas_cas6"/>
    <property type="match status" value="1"/>
</dbReference>
<evidence type="ECO:0000256" key="3">
    <source>
        <dbReference type="ARBA" id="ARBA00023118"/>
    </source>
</evidence>
<feature type="domain" description="CRISPR associated protein Cas6 C-terminal" evidence="6">
    <location>
        <begin position="121"/>
        <end position="245"/>
    </location>
</feature>
<dbReference type="CDD" id="cd21140">
    <property type="entry name" value="Cas6_I-like"/>
    <property type="match status" value="1"/>
</dbReference>
<keyword evidence="2" id="KW-0694">RNA-binding</keyword>
<evidence type="ECO:0000256" key="2">
    <source>
        <dbReference type="ARBA" id="ARBA00022884"/>
    </source>
</evidence>
<evidence type="ECO:0000256" key="1">
    <source>
        <dbReference type="ARBA" id="ARBA00005937"/>
    </source>
</evidence>
<name>A0A3Q9HT16_9FIRM</name>
<evidence type="ECO:0000256" key="5">
    <source>
        <dbReference type="PIRSR" id="PIRSR005054-1"/>
    </source>
</evidence>
<dbReference type="AlphaFoldDB" id="A0A3Q9HT16"/>
<keyword evidence="3" id="KW-0051">Antiviral defense</keyword>
<evidence type="ECO:0000259" key="6">
    <source>
        <dbReference type="Pfam" id="PF01881"/>
    </source>
</evidence>
<dbReference type="InterPro" id="IPR010156">
    <property type="entry name" value="CRISPR-assoc_prot_Cas6"/>
</dbReference>
<dbReference type="Gene3D" id="3.30.70.1900">
    <property type="match status" value="1"/>
</dbReference>
<dbReference type="InterPro" id="IPR049435">
    <property type="entry name" value="Cas_Cas6_C"/>
</dbReference>
<dbReference type="Pfam" id="PF01881">
    <property type="entry name" value="Cas_Cas6_C"/>
    <property type="match status" value="1"/>
</dbReference>
<dbReference type="KEGG" id="aft:BBF96_10700"/>
<protein>
    <recommendedName>
        <fullName evidence="4">CRISPR-associated endoribonuclease</fullName>
    </recommendedName>
</protein>
<proteinExistence type="inferred from homology"/>
<organism evidence="7 8">
    <name type="scientific">Anoxybacter fermentans</name>
    <dbReference type="NCBI Taxonomy" id="1323375"/>
    <lineage>
        <taxon>Bacteria</taxon>
        <taxon>Bacillati</taxon>
        <taxon>Bacillota</taxon>
        <taxon>Clostridia</taxon>
        <taxon>Halanaerobiales</taxon>
        <taxon>Anoxybacter</taxon>
    </lineage>
</organism>
<sequence>MRIRLKLKTVEEQLIDYNYNADLNNLIYEVVKDADEQMAEKLFGEGILIGDKPAKPYTFSRLLFDNYKATHKGLIVKGEGEWLISTPVDELAETLINGLIGRYQIKVGKNKFTVERHQMLKDPEMPEEMSCFMLAPVVTSVFRPDGREVFCHPLQSEFYDLLRSDLIFKVKQIYGEVFDPADIQFTIIDPEKFELERAANLIHYKGKNIKGYLFKFKMTGPEKVLKIAFSWGLGSFNYQGFGMIDFLR</sequence>
<dbReference type="GO" id="GO:0016788">
    <property type="term" value="F:hydrolase activity, acting on ester bonds"/>
    <property type="evidence" value="ECO:0007669"/>
    <property type="project" value="InterPro"/>
</dbReference>
<dbReference type="PANTHER" id="PTHR36984">
    <property type="entry name" value="CRISPR-ASSOCIATED ENDORIBONUCLEASE CAS6 1"/>
    <property type="match status" value="1"/>
</dbReference>
<gene>
    <name evidence="7" type="ORF">BBF96_10700</name>
</gene>
<dbReference type="InterPro" id="IPR045747">
    <property type="entry name" value="CRISPR-assoc_prot_Cas6_N_sf"/>
</dbReference>
<dbReference type="EMBL" id="CP016379">
    <property type="protein sequence ID" value="AZR73813.1"/>
    <property type="molecule type" value="Genomic_DNA"/>
</dbReference>
<dbReference type="PANTHER" id="PTHR36984:SF1">
    <property type="entry name" value="CRISPR-ASSOCIATED ENDORIBONUCLEASE CAS6 1"/>
    <property type="match status" value="1"/>
</dbReference>
<dbReference type="Pfam" id="PF21350">
    <property type="entry name" value="Cas6_I-A"/>
    <property type="match status" value="1"/>
</dbReference>
<dbReference type="PIRSF" id="PIRSF005054">
    <property type="entry name" value="PF1131"/>
    <property type="match status" value="1"/>
</dbReference>
<dbReference type="GO" id="GO:0051607">
    <property type="term" value="P:defense response to virus"/>
    <property type="evidence" value="ECO:0007669"/>
    <property type="project" value="UniProtKB-KW"/>
</dbReference>
<reference evidence="7 8" key="1">
    <citation type="submission" date="2016-07" db="EMBL/GenBank/DDBJ databases">
        <title>Genome and transcriptome analysis of iron-reducing fermentative bacteria Anoxybacter fermentans.</title>
        <authorList>
            <person name="Zeng X."/>
            <person name="Shao Z."/>
        </authorList>
    </citation>
    <scope>NUCLEOTIDE SEQUENCE [LARGE SCALE GENOMIC DNA]</scope>
    <source>
        <strain evidence="7 8">DY22613</strain>
    </source>
</reference>
<comment type="function">
    <text evidence="4">CRISPR (clustered regularly interspaced short palindromic repeat), is an adaptive immune system that provides protection against mobile genetic elements (viruses, transposable elements and conjugative plasmids). CRISPR clusters contain sequences complementary to antecedent mobile elements and target invading nucleic acids. CRISPR clusters are transcribed and processed into CRISPR RNA (crRNA).</text>
</comment>